<protein>
    <submittedName>
        <fullName evidence="1">Peptide ABC transporter permease</fullName>
    </submittedName>
</protein>
<organism evidence="1 2">
    <name type="scientific">Inconstantimicrobium mannanitabidum</name>
    <dbReference type="NCBI Taxonomy" id="1604901"/>
    <lineage>
        <taxon>Bacteria</taxon>
        <taxon>Bacillati</taxon>
        <taxon>Bacillota</taxon>
        <taxon>Clostridia</taxon>
        <taxon>Eubacteriales</taxon>
        <taxon>Clostridiaceae</taxon>
        <taxon>Inconstantimicrobium</taxon>
    </lineage>
</organism>
<comment type="caution">
    <text evidence="1">The sequence shown here is derived from an EMBL/GenBank/DDBJ whole genome shotgun (WGS) entry which is preliminary data.</text>
</comment>
<evidence type="ECO:0000313" key="1">
    <source>
        <dbReference type="EMBL" id="GKX67085.1"/>
    </source>
</evidence>
<name>A0ACB5RDB3_9CLOT</name>
<reference evidence="1" key="1">
    <citation type="journal article" date="2025" name="Int. J. Syst. Evol. Microbiol.">
        <title>Inconstantimicrobium mannanitabidum sp. nov., a novel member of the family Clostridiaceae isolated from anoxic soil under the treatment of reductive soil disinfestation.</title>
        <authorList>
            <person name="Ueki A."/>
            <person name="Tonouchi A."/>
            <person name="Honma S."/>
            <person name="Kaku N."/>
            <person name="Ueki K."/>
        </authorList>
    </citation>
    <scope>NUCLEOTIDE SEQUENCE</scope>
    <source>
        <strain evidence="1">TW13</strain>
    </source>
</reference>
<proteinExistence type="predicted"/>
<dbReference type="EMBL" id="BROD01000001">
    <property type="protein sequence ID" value="GKX67085.1"/>
    <property type="molecule type" value="Genomic_DNA"/>
</dbReference>
<keyword evidence="2" id="KW-1185">Reference proteome</keyword>
<gene>
    <name evidence="1" type="ORF">rsdtw13_23430</name>
</gene>
<sequence length="317" mass="35109">MLRYLIKRACAMIVTLFIIMTATFFLLAAVPGDPLTEKVSKLPPNIRAEMYKKYGYDKPVFERYLKSMQGIITRFDFGQSIVYPGQTIQSVMKEKAPISARLGIQQIILGIGIGLILGVIAAVKRGTWVDYGIVTIAMIFVSVPSLVIALILQITLAGNYFPIIGWPTKGMSFISGFKYTVLPTLAGAFAYIAGYARLMKTSMLDNISQDYVLTAKSKGLSRVQVISRHVFRNSFLPIVTNLPLTIAFVITGSFFIERVYSIPGAGQYFVDAVTGRDVPMIMGQTLLTTILYLIVLFLTDILYTVVDPRIRISGGKR</sequence>
<evidence type="ECO:0000313" key="2">
    <source>
        <dbReference type="Proteomes" id="UP001058074"/>
    </source>
</evidence>
<accession>A0ACB5RDB3</accession>
<dbReference type="Proteomes" id="UP001058074">
    <property type="component" value="Unassembled WGS sequence"/>
</dbReference>